<gene>
    <name evidence="1" type="ORF">DPEC_G00204880</name>
</gene>
<protein>
    <submittedName>
        <fullName evidence="1">Uncharacterized protein</fullName>
    </submittedName>
</protein>
<sequence length="386" mass="44372">MDLKDITELVVAPVHSDDSLAFLEGKIIEHRQRYVELFPDTRLRPKHHYLEHYPQMIRLFGPVVSQWTMRFEAKHRFFKQVIRHTSCFKNVPLSLASKHQMMIAYHLSSPFLSKPDLEVSAVSTLPVDLLKKEIAQAIRHKFPDTNESKTAVKMGTPVILKIHLTDGTSQRLTLPHGLPASVDELMENVEKQCGLQGNFRLQFMDSLFGNEFLNLTSMSEVQDRAETEKSLEAMQKALLLDVKKRDNREVVKHKMEKTFAHRRHEVVRDAPMVQDFMARWPALFHVSEINAEFKRITTVPLQSKFLSQLDLYSDNLVKLFKKKGGQLGERLKTIIAQMADCDDVDAGWECIIKGVCIYMEEDPENLVKQYVLPGRKDSSCVPVCLS</sequence>
<organism evidence="1 2">
    <name type="scientific">Dallia pectoralis</name>
    <name type="common">Alaska blackfish</name>
    <dbReference type="NCBI Taxonomy" id="75939"/>
    <lineage>
        <taxon>Eukaryota</taxon>
        <taxon>Metazoa</taxon>
        <taxon>Chordata</taxon>
        <taxon>Craniata</taxon>
        <taxon>Vertebrata</taxon>
        <taxon>Euteleostomi</taxon>
        <taxon>Actinopterygii</taxon>
        <taxon>Neopterygii</taxon>
        <taxon>Teleostei</taxon>
        <taxon>Protacanthopterygii</taxon>
        <taxon>Esociformes</taxon>
        <taxon>Umbridae</taxon>
        <taxon>Dallia</taxon>
    </lineage>
</organism>
<accession>A0ACC2G4P5</accession>
<dbReference type="EMBL" id="CM055744">
    <property type="protein sequence ID" value="KAJ7998433.1"/>
    <property type="molecule type" value="Genomic_DNA"/>
</dbReference>
<dbReference type="Proteomes" id="UP001157502">
    <property type="component" value="Chromosome 17"/>
</dbReference>
<evidence type="ECO:0000313" key="1">
    <source>
        <dbReference type="EMBL" id="KAJ7998433.1"/>
    </source>
</evidence>
<reference evidence="1" key="1">
    <citation type="submission" date="2021-05" db="EMBL/GenBank/DDBJ databases">
        <authorList>
            <person name="Pan Q."/>
            <person name="Jouanno E."/>
            <person name="Zahm M."/>
            <person name="Klopp C."/>
            <person name="Cabau C."/>
            <person name="Louis A."/>
            <person name="Berthelot C."/>
            <person name="Parey E."/>
            <person name="Roest Crollius H."/>
            <person name="Montfort J."/>
            <person name="Robinson-Rechavi M."/>
            <person name="Bouchez O."/>
            <person name="Lampietro C."/>
            <person name="Lopez Roques C."/>
            <person name="Donnadieu C."/>
            <person name="Postlethwait J."/>
            <person name="Bobe J."/>
            <person name="Dillon D."/>
            <person name="Chandos A."/>
            <person name="von Hippel F."/>
            <person name="Guiguen Y."/>
        </authorList>
    </citation>
    <scope>NUCLEOTIDE SEQUENCE</scope>
    <source>
        <strain evidence="1">YG-Jan2019</strain>
    </source>
</reference>
<comment type="caution">
    <text evidence="1">The sequence shown here is derived from an EMBL/GenBank/DDBJ whole genome shotgun (WGS) entry which is preliminary data.</text>
</comment>
<name>A0ACC2G4P5_DALPE</name>
<evidence type="ECO:0000313" key="2">
    <source>
        <dbReference type="Proteomes" id="UP001157502"/>
    </source>
</evidence>
<keyword evidence="2" id="KW-1185">Reference proteome</keyword>
<proteinExistence type="predicted"/>